<dbReference type="RefSeq" id="XP_011310080.1">
    <property type="nucleotide sequence ID" value="XM_011311778.1"/>
</dbReference>
<dbReference type="GeneID" id="105270680"/>
<dbReference type="KEGG" id="fas:105270680"/>
<reference evidence="8" key="2">
    <citation type="submission" date="2025-04" db="UniProtKB">
        <authorList>
            <consortium name="RefSeq"/>
        </authorList>
    </citation>
    <scope>IDENTIFICATION</scope>
    <source>
        <strain evidence="8">USDA-PBARC FA_bdor</strain>
        <tissue evidence="8">Whole organism</tissue>
    </source>
</reference>
<keyword evidence="5" id="KW-0472">Membrane</keyword>
<dbReference type="InterPro" id="IPR011989">
    <property type="entry name" value="ARM-like"/>
</dbReference>
<keyword evidence="3" id="KW-0653">Protein transport</keyword>
<evidence type="ECO:0000256" key="3">
    <source>
        <dbReference type="ARBA" id="ARBA00022927"/>
    </source>
</evidence>
<sequence>MSTLELNTICEPKVTSMELVQVNHCDLPAKLSKISAAPGSLYSFPTDLLTDLIVDVISSIEESEQLHAAQACRQLLDYYAEDPPIDLLIRKGVIARCIDFLSANHNPALQFESLWTLTNVTAGTSEQTMYVVGNRAIPKLVELLKSPVPEVAEQAAWTLGNIAGDSPEARDKVLKYNCMPLLLRLIKPDISVAFTRNIIRSIANLCRHDISPPPFDVVRMALPALNDLLDREDPEVCADATLALSYLNESFNGWMESVQNTLEEFQMFFSIIFYMAIIYVWVISCFEKIHSTTDSGNSTISLEDPAFTALQNIGGHGSQV</sequence>
<evidence type="ECO:0000313" key="7">
    <source>
        <dbReference type="Proteomes" id="UP000694866"/>
    </source>
</evidence>
<dbReference type="GO" id="GO:0015031">
    <property type="term" value="P:protein transport"/>
    <property type="evidence" value="ECO:0007669"/>
    <property type="project" value="UniProtKB-KW"/>
</dbReference>
<protein>
    <submittedName>
        <fullName evidence="8">Importin subunit alpha isoform X1</fullName>
    </submittedName>
    <submittedName>
        <fullName evidence="6">KPNA7 protein</fullName>
    </submittedName>
</protein>
<dbReference type="SUPFAM" id="SSF48371">
    <property type="entry name" value="ARM repeat"/>
    <property type="match status" value="1"/>
</dbReference>
<dbReference type="OrthoDB" id="29145at2759"/>
<proteinExistence type="inferred from homology"/>
<evidence type="ECO:0000256" key="1">
    <source>
        <dbReference type="ARBA" id="ARBA00010394"/>
    </source>
</evidence>
<keyword evidence="5" id="KW-0812">Transmembrane</keyword>
<dbReference type="InterPro" id="IPR000225">
    <property type="entry name" value="Armadillo"/>
</dbReference>
<evidence type="ECO:0000256" key="2">
    <source>
        <dbReference type="ARBA" id="ARBA00022448"/>
    </source>
</evidence>
<dbReference type="PANTHER" id="PTHR23316">
    <property type="entry name" value="IMPORTIN ALPHA"/>
    <property type="match status" value="1"/>
</dbReference>
<dbReference type="SMART" id="SM00185">
    <property type="entry name" value="ARM"/>
    <property type="match status" value="4"/>
</dbReference>
<keyword evidence="7" id="KW-1185">Reference proteome</keyword>
<dbReference type="Gene3D" id="1.25.10.10">
    <property type="entry name" value="Leucine-rich Repeat Variant"/>
    <property type="match status" value="1"/>
</dbReference>
<comment type="similarity">
    <text evidence="1">Belongs to the importin alpha family.</text>
</comment>
<evidence type="ECO:0000256" key="4">
    <source>
        <dbReference type="PROSITE-ProRule" id="PRU00259"/>
    </source>
</evidence>
<dbReference type="Proteomes" id="UP000694866">
    <property type="component" value="Unplaced"/>
</dbReference>
<feature type="transmembrane region" description="Helical" evidence="5">
    <location>
        <begin position="265"/>
        <end position="286"/>
    </location>
</feature>
<name>A0A0C9RJW4_9HYME</name>
<dbReference type="PROSITE" id="PS50176">
    <property type="entry name" value="ARM_REPEAT"/>
    <property type="match status" value="1"/>
</dbReference>
<evidence type="ECO:0000313" key="8">
    <source>
        <dbReference type="RefSeq" id="XP_011310080.1"/>
    </source>
</evidence>
<dbReference type="AlphaFoldDB" id="A0A0C9RJW4"/>
<organism evidence="6">
    <name type="scientific">Fopius arisanus</name>
    <dbReference type="NCBI Taxonomy" id="64838"/>
    <lineage>
        <taxon>Eukaryota</taxon>
        <taxon>Metazoa</taxon>
        <taxon>Ecdysozoa</taxon>
        <taxon>Arthropoda</taxon>
        <taxon>Hexapoda</taxon>
        <taxon>Insecta</taxon>
        <taxon>Pterygota</taxon>
        <taxon>Neoptera</taxon>
        <taxon>Endopterygota</taxon>
        <taxon>Hymenoptera</taxon>
        <taxon>Apocrita</taxon>
        <taxon>Ichneumonoidea</taxon>
        <taxon>Braconidae</taxon>
        <taxon>Opiinae</taxon>
        <taxon>Fopius</taxon>
    </lineage>
</organism>
<keyword evidence="5" id="KW-1133">Transmembrane helix</keyword>
<dbReference type="InterPro" id="IPR016024">
    <property type="entry name" value="ARM-type_fold"/>
</dbReference>
<reference evidence="6" key="1">
    <citation type="submission" date="2015-01" db="EMBL/GenBank/DDBJ databases">
        <title>Transcriptome Assembly of Fopius arisanus.</title>
        <authorList>
            <person name="Geib S."/>
        </authorList>
    </citation>
    <scope>NUCLEOTIDE SEQUENCE</scope>
</reference>
<keyword evidence="2" id="KW-0813">Transport</keyword>
<accession>A0A0C9RJW4</accession>
<feature type="repeat" description="ARM" evidence="4">
    <location>
        <begin position="135"/>
        <end position="163"/>
    </location>
</feature>
<dbReference type="EMBL" id="GBYB01008485">
    <property type="protein sequence ID" value="JAG78252.1"/>
    <property type="molecule type" value="Transcribed_RNA"/>
</dbReference>
<dbReference type="Pfam" id="PF00514">
    <property type="entry name" value="Arm"/>
    <property type="match status" value="2"/>
</dbReference>
<gene>
    <name evidence="6" type="primary">KPNA7</name>
    <name evidence="8" type="synonym">LOC105270680</name>
    <name evidence="6" type="ORF">g.26614</name>
</gene>
<evidence type="ECO:0000256" key="5">
    <source>
        <dbReference type="SAM" id="Phobius"/>
    </source>
</evidence>
<evidence type="ECO:0000313" key="6">
    <source>
        <dbReference type="EMBL" id="JAG78252.1"/>
    </source>
</evidence>
<accession>A0A9R1TJ23</accession>